<dbReference type="AlphaFoldDB" id="A0A0B4ZN57"/>
<dbReference type="GO" id="GO:0004180">
    <property type="term" value="F:carboxypeptidase activity"/>
    <property type="evidence" value="ECO:0007669"/>
    <property type="project" value="UniProtKB-KW"/>
</dbReference>
<reference evidence="1" key="1">
    <citation type="submission" date="2014-12" db="EMBL/GenBank/DDBJ databases">
        <title>Screening of lipase, protease and cellulase gene production in a fosmid metagenomic library from Lake Elementaita.</title>
        <authorList>
            <person name="Akanga J.O."/>
            <person name="Boga H.I."/>
            <person name="Klenk H.-P."/>
        </authorList>
    </citation>
    <scope>NUCLEOTIDE SEQUENCE</scope>
</reference>
<dbReference type="Gene3D" id="3.40.630.10">
    <property type="entry name" value="Zn peptidases"/>
    <property type="match status" value="1"/>
</dbReference>
<keyword evidence="1" id="KW-0378">Hydrolase</keyword>
<protein>
    <submittedName>
        <fullName evidence="1">Carboxypeptidase</fullName>
    </submittedName>
</protein>
<proteinExistence type="predicted"/>
<keyword evidence="1" id="KW-0121">Carboxypeptidase</keyword>
<name>A0A0B4ZN57_9ZZZZ</name>
<dbReference type="SUPFAM" id="SSF53187">
    <property type="entry name" value="Zn-dependent exopeptidases"/>
    <property type="match status" value="1"/>
</dbReference>
<sequence length="97" mass="10845">MDEAYAQRLDSILKPYFEPYSIYEFRKGGAGADLSPLDKQSILLAGLRPESQRYFDYHHSALDNISSVHPRELALGAAAMAALIYLVDQLDLGYPQP</sequence>
<dbReference type="EMBL" id="KP262455">
    <property type="protein sequence ID" value="AJD73968.1"/>
    <property type="molecule type" value="Genomic_DNA"/>
</dbReference>
<accession>A0A0B4ZN57</accession>
<keyword evidence="1" id="KW-0645">Protease</keyword>
<evidence type="ECO:0000313" key="1">
    <source>
        <dbReference type="EMBL" id="AJD73968.1"/>
    </source>
</evidence>
<organism evidence="1">
    <name type="scientific">uncultured microorganism</name>
    <dbReference type="NCBI Taxonomy" id="358574"/>
    <lineage>
        <taxon>unclassified sequences</taxon>
        <taxon>environmental samples</taxon>
    </lineage>
</organism>